<dbReference type="HAMAP" id="MF_01252">
    <property type="entry name" value="Hmp"/>
    <property type="match status" value="1"/>
</dbReference>
<evidence type="ECO:0000256" key="20">
    <source>
        <dbReference type="ARBA" id="ARBA00049433"/>
    </source>
</evidence>
<proteinExistence type="inferred from homology"/>
<evidence type="ECO:0000256" key="14">
    <source>
        <dbReference type="ARBA" id="ARBA00023004"/>
    </source>
</evidence>
<dbReference type="Gene3D" id="1.10.490.10">
    <property type="entry name" value="Globins"/>
    <property type="match status" value="1"/>
</dbReference>
<accession>A0A0F9W8E4</accession>
<dbReference type="PANTHER" id="PTHR43396:SF3">
    <property type="entry name" value="FLAVOHEMOPROTEIN"/>
    <property type="match status" value="1"/>
</dbReference>
<dbReference type="InterPro" id="IPR009050">
    <property type="entry name" value="Globin-like_sf"/>
</dbReference>
<comment type="caution">
    <text evidence="23">The sequence shown here is derived from an EMBL/GenBank/DDBJ whole genome shotgun (WGS) entry which is preliminary data.</text>
</comment>
<dbReference type="EC" id="1.14.12.17" evidence="5"/>
<keyword evidence="15" id="KW-0520">NAD</keyword>
<evidence type="ECO:0000256" key="16">
    <source>
        <dbReference type="ARBA" id="ARBA00030024"/>
    </source>
</evidence>
<dbReference type="Pfam" id="PF00175">
    <property type="entry name" value="NAD_binding_1"/>
    <property type="match status" value="1"/>
</dbReference>
<dbReference type="GO" id="GO:0008941">
    <property type="term" value="F:nitric oxide dioxygenase NAD(P)H activity"/>
    <property type="evidence" value="ECO:0007669"/>
    <property type="project" value="UniProtKB-EC"/>
</dbReference>
<keyword evidence="13" id="KW-0560">Oxidoreductase</keyword>
<dbReference type="InterPro" id="IPR023950">
    <property type="entry name" value="Hmp"/>
</dbReference>
<comment type="similarity">
    <text evidence="4">Belongs to the globin family. Two-domain flavohemoproteins subfamily.</text>
</comment>
<evidence type="ECO:0000313" key="23">
    <source>
        <dbReference type="EMBL" id="KKO12690.1"/>
    </source>
</evidence>
<evidence type="ECO:0000256" key="7">
    <source>
        <dbReference type="ARBA" id="ARBA00022448"/>
    </source>
</evidence>
<keyword evidence="10" id="KW-0479">Metal-binding</keyword>
<dbReference type="GO" id="GO:0071500">
    <property type="term" value="P:cellular response to nitrosative stress"/>
    <property type="evidence" value="ECO:0007669"/>
    <property type="project" value="TreeGrafter"/>
</dbReference>
<dbReference type="SUPFAM" id="SSF52343">
    <property type="entry name" value="Ferredoxin reductase-like, C-terminal NADP-linked domain"/>
    <property type="match status" value="1"/>
</dbReference>
<dbReference type="InterPro" id="IPR000971">
    <property type="entry name" value="Globin"/>
</dbReference>
<evidence type="ECO:0000256" key="10">
    <source>
        <dbReference type="ARBA" id="ARBA00022723"/>
    </source>
</evidence>
<dbReference type="CDD" id="cd14783">
    <property type="entry name" value="FHb-globin_3"/>
    <property type="match status" value="1"/>
</dbReference>
<keyword evidence="12" id="KW-0521">NADP</keyword>
<dbReference type="FunFam" id="3.40.50.80:FF:000010">
    <property type="entry name" value="Flavohemoprotein"/>
    <property type="match status" value="1"/>
</dbReference>
<evidence type="ECO:0000256" key="5">
    <source>
        <dbReference type="ARBA" id="ARBA00012229"/>
    </source>
</evidence>
<dbReference type="InterPro" id="IPR001433">
    <property type="entry name" value="OxRdtase_FAD/NAD-bd"/>
</dbReference>
<feature type="domain" description="FAD-binding FR-type" evidence="22">
    <location>
        <begin position="152"/>
        <end position="263"/>
    </location>
</feature>
<name>A0A0F9W8E4_9ZZZZ</name>
<comment type="cofactor">
    <cofactor evidence="1">
        <name>heme b</name>
        <dbReference type="ChEBI" id="CHEBI:60344"/>
    </cofactor>
</comment>
<evidence type="ECO:0000256" key="3">
    <source>
        <dbReference type="ARBA" id="ARBA00006401"/>
    </source>
</evidence>
<sequence>MLREENIKVVKSTAPILEEHGETLTRHFYERMFSHNPEVAPLFNPANQAAGLQQKALAGAICAYAANIDNLEALGGAVELIAQKHVSLQIRPEHYPIVGENLLASISEVLGEGATEAVIDAWAEAYGFLADILIGREKQIYSEHAEVAGGWVGFRTFRIVSKEVESSVITSFYLTPVDGGELPEYKPGQYITLRVERPDGFTTMRNYSLSDKPGQDHFRISVKRETGLGAGKPDGYVSNLLHAKLEVGSELELSAPCGEFFLDVTEKHERPLVLLAAGVGVTPLMSILLSALETMPGREIVFIHGVEDEKVQAFRATIDALSSQYPNLKVHYRYNAPIKPDAIDSDSSSTGLVDAELIESLVPQRDADYYFCGPQAFMVNIYHQLLTWGIPPMQVHFEFFGPRQALEKGATDEAPNELHAGGRCPMHA</sequence>
<dbReference type="GO" id="GO:0046210">
    <property type="term" value="P:nitric oxide catabolic process"/>
    <property type="evidence" value="ECO:0007669"/>
    <property type="project" value="TreeGrafter"/>
</dbReference>
<evidence type="ECO:0000256" key="9">
    <source>
        <dbReference type="ARBA" id="ARBA00022630"/>
    </source>
</evidence>
<organism evidence="23">
    <name type="scientific">marine sediment metagenome</name>
    <dbReference type="NCBI Taxonomy" id="412755"/>
    <lineage>
        <taxon>unclassified sequences</taxon>
        <taxon>metagenomes</taxon>
        <taxon>ecological metagenomes</taxon>
    </lineage>
</organism>
<comment type="catalytic activity">
    <reaction evidence="19">
        <text>2 nitric oxide + NADH + 2 O2 = 2 nitrate + NAD(+) + H(+)</text>
        <dbReference type="Rhea" id="RHEA:19469"/>
        <dbReference type="ChEBI" id="CHEBI:15378"/>
        <dbReference type="ChEBI" id="CHEBI:15379"/>
        <dbReference type="ChEBI" id="CHEBI:16480"/>
        <dbReference type="ChEBI" id="CHEBI:17632"/>
        <dbReference type="ChEBI" id="CHEBI:57540"/>
        <dbReference type="ChEBI" id="CHEBI:57945"/>
        <dbReference type="EC" id="1.14.12.17"/>
    </reaction>
</comment>
<comment type="cofactor">
    <cofactor evidence="2">
        <name>FAD</name>
        <dbReference type="ChEBI" id="CHEBI:57692"/>
    </cofactor>
</comment>
<evidence type="ECO:0000256" key="1">
    <source>
        <dbReference type="ARBA" id="ARBA00001970"/>
    </source>
</evidence>
<feature type="domain" description="Globin" evidence="21">
    <location>
        <begin position="1"/>
        <end position="138"/>
    </location>
</feature>
<dbReference type="InterPro" id="IPR039261">
    <property type="entry name" value="FNR_nucleotide-bd"/>
</dbReference>
<dbReference type="SUPFAM" id="SSF63380">
    <property type="entry name" value="Riboflavin synthase domain-like"/>
    <property type="match status" value="1"/>
</dbReference>
<dbReference type="Gene3D" id="3.40.50.80">
    <property type="entry name" value="Nucleotide-binding domain of ferredoxin-NADP reductase (FNR) module"/>
    <property type="match status" value="1"/>
</dbReference>
<protein>
    <recommendedName>
        <fullName evidence="6">Flavohemoprotein</fullName>
        <ecNumber evidence="5">1.14.12.17</ecNumber>
    </recommendedName>
    <alternativeName>
        <fullName evidence="17">Flavohemoglobin</fullName>
    </alternativeName>
    <alternativeName>
        <fullName evidence="16">Hemoglobin-like protein</fullName>
    </alternativeName>
    <alternativeName>
        <fullName evidence="18">Nitric oxide dioxygenase</fullName>
    </alternativeName>
</protein>
<evidence type="ECO:0000256" key="19">
    <source>
        <dbReference type="ARBA" id="ARBA00048649"/>
    </source>
</evidence>
<dbReference type="GO" id="GO:0046872">
    <property type="term" value="F:metal ion binding"/>
    <property type="evidence" value="ECO:0007669"/>
    <property type="project" value="UniProtKB-KW"/>
</dbReference>
<evidence type="ECO:0000256" key="6">
    <source>
        <dbReference type="ARBA" id="ARBA00014637"/>
    </source>
</evidence>
<dbReference type="FunFam" id="1.10.490.10:FF:000003">
    <property type="entry name" value="Flavohemoprotein"/>
    <property type="match status" value="1"/>
</dbReference>
<evidence type="ECO:0000256" key="8">
    <source>
        <dbReference type="ARBA" id="ARBA00022617"/>
    </source>
</evidence>
<dbReference type="PROSITE" id="PS01033">
    <property type="entry name" value="GLOBIN"/>
    <property type="match status" value="1"/>
</dbReference>
<dbReference type="PANTHER" id="PTHR43396">
    <property type="entry name" value="FLAVOHEMOPROTEIN"/>
    <property type="match status" value="1"/>
</dbReference>
<dbReference type="Pfam" id="PF00970">
    <property type="entry name" value="FAD_binding_6"/>
    <property type="match status" value="1"/>
</dbReference>
<keyword evidence="14" id="KW-0408">Iron</keyword>
<dbReference type="NCBIfam" id="NF009805">
    <property type="entry name" value="PRK13289.1"/>
    <property type="match status" value="1"/>
</dbReference>
<dbReference type="EMBL" id="LAZR01000001">
    <property type="protein sequence ID" value="KKO12690.1"/>
    <property type="molecule type" value="Genomic_DNA"/>
</dbReference>
<dbReference type="Gene3D" id="2.40.30.10">
    <property type="entry name" value="Translation factors"/>
    <property type="match status" value="1"/>
</dbReference>
<evidence type="ECO:0000259" key="21">
    <source>
        <dbReference type="PROSITE" id="PS01033"/>
    </source>
</evidence>
<evidence type="ECO:0000256" key="18">
    <source>
        <dbReference type="ARBA" id="ARBA00033187"/>
    </source>
</evidence>
<comment type="similarity">
    <text evidence="3">In the C-terminal section; belongs to the flavoprotein pyridine nucleotide cytochrome reductase family.</text>
</comment>
<evidence type="ECO:0000256" key="2">
    <source>
        <dbReference type="ARBA" id="ARBA00001974"/>
    </source>
</evidence>
<dbReference type="GO" id="GO:0019825">
    <property type="term" value="F:oxygen binding"/>
    <property type="evidence" value="ECO:0007669"/>
    <property type="project" value="InterPro"/>
</dbReference>
<dbReference type="InterPro" id="IPR008333">
    <property type="entry name" value="Cbr1-like_FAD-bd_dom"/>
</dbReference>
<dbReference type="GO" id="GO:0020037">
    <property type="term" value="F:heme binding"/>
    <property type="evidence" value="ECO:0007669"/>
    <property type="project" value="InterPro"/>
</dbReference>
<dbReference type="SUPFAM" id="SSF46458">
    <property type="entry name" value="Globin-like"/>
    <property type="match status" value="1"/>
</dbReference>
<evidence type="ECO:0000256" key="15">
    <source>
        <dbReference type="ARBA" id="ARBA00023027"/>
    </source>
</evidence>
<dbReference type="FunFam" id="2.40.30.10:FF:000034">
    <property type="entry name" value="Flavohemoprotein"/>
    <property type="match status" value="1"/>
</dbReference>
<dbReference type="InterPro" id="IPR012292">
    <property type="entry name" value="Globin/Proto"/>
</dbReference>
<keyword evidence="11" id="KW-0274">FAD</keyword>
<evidence type="ECO:0000256" key="11">
    <source>
        <dbReference type="ARBA" id="ARBA00022827"/>
    </source>
</evidence>
<dbReference type="InterPro" id="IPR017938">
    <property type="entry name" value="Riboflavin_synthase-like_b-brl"/>
</dbReference>
<keyword evidence="8" id="KW-0349">Heme</keyword>
<keyword evidence="7" id="KW-0813">Transport</keyword>
<dbReference type="GO" id="GO:0071949">
    <property type="term" value="F:FAD binding"/>
    <property type="evidence" value="ECO:0007669"/>
    <property type="project" value="InterPro"/>
</dbReference>
<evidence type="ECO:0000256" key="17">
    <source>
        <dbReference type="ARBA" id="ARBA00030929"/>
    </source>
</evidence>
<evidence type="ECO:0000256" key="13">
    <source>
        <dbReference type="ARBA" id="ARBA00023002"/>
    </source>
</evidence>
<evidence type="ECO:0000256" key="12">
    <source>
        <dbReference type="ARBA" id="ARBA00022857"/>
    </source>
</evidence>
<reference evidence="23" key="1">
    <citation type="journal article" date="2015" name="Nature">
        <title>Complex archaea that bridge the gap between prokaryotes and eukaryotes.</title>
        <authorList>
            <person name="Spang A."/>
            <person name="Saw J.H."/>
            <person name="Jorgensen S.L."/>
            <person name="Zaremba-Niedzwiedzka K."/>
            <person name="Martijn J."/>
            <person name="Lind A.E."/>
            <person name="van Eijk R."/>
            <person name="Schleper C."/>
            <person name="Guy L."/>
            <person name="Ettema T.J."/>
        </authorList>
    </citation>
    <scope>NUCLEOTIDE SEQUENCE</scope>
</reference>
<dbReference type="CDD" id="cd06184">
    <property type="entry name" value="flavohem_like_fad_nad_binding"/>
    <property type="match status" value="1"/>
</dbReference>
<evidence type="ECO:0000259" key="22">
    <source>
        <dbReference type="PROSITE" id="PS51384"/>
    </source>
</evidence>
<evidence type="ECO:0000256" key="4">
    <source>
        <dbReference type="ARBA" id="ARBA00008414"/>
    </source>
</evidence>
<dbReference type="Pfam" id="PF00042">
    <property type="entry name" value="Globin"/>
    <property type="match status" value="1"/>
</dbReference>
<dbReference type="PROSITE" id="PS51384">
    <property type="entry name" value="FAD_FR"/>
    <property type="match status" value="1"/>
</dbReference>
<dbReference type="AlphaFoldDB" id="A0A0F9W8E4"/>
<keyword evidence="9" id="KW-0285">Flavoprotein</keyword>
<dbReference type="InterPro" id="IPR017927">
    <property type="entry name" value="FAD-bd_FR_type"/>
</dbReference>
<comment type="catalytic activity">
    <reaction evidence="20">
        <text>2 nitric oxide + NADPH + 2 O2 = 2 nitrate + NADP(+) + H(+)</text>
        <dbReference type="Rhea" id="RHEA:19465"/>
        <dbReference type="ChEBI" id="CHEBI:15378"/>
        <dbReference type="ChEBI" id="CHEBI:15379"/>
        <dbReference type="ChEBI" id="CHEBI:16480"/>
        <dbReference type="ChEBI" id="CHEBI:17632"/>
        <dbReference type="ChEBI" id="CHEBI:57783"/>
        <dbReference type="ChEBI" id="CHEBI:58349"/>
        <dbReference type="EC" id="1.14.12.17"/>
    </reaction>
</comment>
<gene>
    <name evidence="23" type="ORF">LCGC14_0007070</name>
</gene>